<dbReference type="InterPro" id="IPR050469">
    <property type="entry name" value="Diguanylate_Cyclase"/>
</dbReference>
<organism evidence="4 5">
    <name type="scientific">Verminephrobacter aporrectodeae subsp. tuberculatae</name>
    <dbReference type="NCBI Taxonomy" id="1110392"/>
    <lineage>
        <taxon>Bacteria</taxon>
        <taxon>Pseudomonadati</taxon>
        <taxon>Pseudomonadota</taxon>
        <taxon>Betaproteobacteria</taxon>
        <taxon>Burkholderiales</taxon>
        <taxon>Comamonadaceae</taxon>
        <taxon>Verminephrobacter</taxon>
    </lineage>
</organism>
<feature type="region of interest" description="Disordered" evidence="2">
    <location>
        <begin position="210"/>
        <end position="233"/>
    </location>
</feature>
<reference evidence="5" key="1">
    <citation type="submission" date="2023-07" db="EMBL/GenBank/DDBJ databases">
        <title>Verminephrobacter genomes.</title>
        <authorList>
            <person name="Lund M.B."/>
        </authorList>
    </citation>
    <scope>NUCLEOTIDE SEQUENCE [LARGE SCALE GENOMIC DNA]</scope>
    <source>
        <strain evidence="5">AtM5-05</strain>
    </source>
</reference>
<dbReference type="NCBIfam" id="TIGR00254">
    <property type="entry name" value="GGDEF"/>
    <property type="match status" value="1"/>
</dbReference>
<dbReference type="Pfam" id="PF00990">
    <property type="entry name" value="GGDEF"/>
    <property type="match status" value="1"/>
</dbReference>
<feature type="domain" description="GGDEF" evidence="3">
    <location>
        <begin position="75"/>
        <end position="210"/>
    </location>
</feature>
<comment type="caution">
    <text evidence="4">The sequence shown here is derived from an EMBL/GenBank/DDBJ whole genome shotgun (WGS) entry which is preliminary data.</text>
</comment>
<sequence length="233" mass="24461">MDLRELRLDAALALLAQAGSSQAVQQRPDCTPALQELIDGLCGLCLADPLTGLSSRGHLHAVLGREIDRVLRSGESALLLMLDIDQFDAVNGTQGAAAGAALLQSVARALGACVRPMDTLARYGDAQFALLLPACQAAFGRALAERLRRAVAHTPIPTGASLRLHATLSVGGAFATQAIRSTPLLWAERARHQLCQAQSAGCDRVSIEEQPESAVSAEEKSLLFGPLPPAENS</sequence>
<dbReference type="InterPro" id="IPR029787">
    <property type="entry name" value="Nucleotide_cyclase"/>
</dbReference>
<dbReference type="SUPFAM" id="SSF55073">
    <property type="entry name" value="Nucleotide cyclase"/>
    <property type="match status" value="1"/>
</dbReference>
<dbReference type="PANTHER" id="PTHR45138:SF24">
    <property type="entry name" value="DIGUANYLATE CYCLASE DGCC-RELATED"/>
    <property type="match status" value="1"/>
</dbReference>
<evidence type="ECO:0000313" key="5">
    <source>
        <dbReference type="Proteomes" id="UP001208935"/>
    </source>
</evidence>
<name>A0ABT3KX49_9BURK</name>
<dbReference type="InterPro" id="IPR000160">
    <property type="entry name" value="GGDEF_dom"/>
</dbReference>
<dbReference type="Proteomes" id="UP001208935">
    <property type="component" value="Unassembled WGS sequence"/>
</dbReference>
<dbReference type="SMART" id="SM00267">
    <property type="entry name" value="GGDEF"/>
    <property type="match status" value="1"/>
</dbReference>
<accession>A0ABT3KX49</accession>
<dbReference type="InterPro" id="IPR043128">
    <property type="entry name" value="Rev_trsase/Diguanyl_cyclase"/>
</dbReference>
<keyword evidence="5" id="KW-1185">Reference proteome</keyword>
<dbReference type="Gene3D" id="3.30.70.270">
    <property type="match status" value="1"/>
</dbReference>
<dbReference type="PANTHER" id="PTHR45138">
    <property type="entry name" value="REGULATORY COMPONENTS OF SENSORY TRANSDUCTION SYSTEM"/>
    <property type="match status" value="1"/>
</dbReference>
<proteinExistence type="predicted"/>
<evidence type="ECO:0000256" key="2">
    <source>
        <dbReference type="SAM" id="MobiDB-lite"/>
    </source>
</evidence>
<protein>
    <recommendedName>
        <fullName evidence="1">diguanylate cyclase</fullName>
        <ecNumber evidence="1">2.7.7.65</ecNumber>
    </recommendedName>
</protein>
<evidence type="ECO:0000256" key="1">
    <source>
        <dbReference type="ARBA" id="ARBA00012528"/>
    </source>
</evidence>
<evidence type="ECO:0000259" key="3">
    <source>
        <dbReference type="PROSITE" id="PS50887"/>
    </source>
</evidence>
<dbReference type="EC" id="2.7.7.65" evidence="1"/>
<dbReference type="PROSITE" id="PS50887">
    <property type="entry name" value="GGDEF"/>
    <property type="match status" value="1"/>
</dbReference>
<gene>
    <name evidence="4" type="ORF">D5039_17725</name>
</gene>
<dbReference type="EMBL" id="QZCW01000003">
    <property type="protein sequence ID" value="MCW5322917.1"/>
    <property type="molecule type" value="Genomic_DNA"/>
</dbReference>
<dbReference type="CDD" id="cd01949">
    <property type="entry name" value="GGDEF"/>
    <property type="match status" value="1"/>
</dbReference>
<evidence type="ECO:0000313" key="4">
    <source>
        <dbReference type="EMBL" id="MCW5322917.1"/>
    </source>
</evidence>